<feature type="domain" description="Glycoside hydrolase family 3 N-terminal" evidence="7">
    <location>
        <begin position="67"/>
        <end position="316"/>
    </location>
</feature>
<dbReference type="PANTHER" id="PTHR30480:SF13">
    <property type="entry name" value="BETA-HEXOSAMINIDASE"/>
    <property type="match status" value="1"/>
</dbReference>
<name>A0AAW7MLV6_9BURK</name>
<comment type="caution">
    <text evidence="8">The sequence shown here is derived from an EMBL/GenBank/DDBJ whole genome shotgun (WGS) entry which is preliminary data.</text>
</comment>
<evidence type="ECO:0000313" key="8">
    <source>
        <dbReference type="EMBL" id="MDN4573635.1"/>
    </source>
</evidence>
<evidence type="ECO:0000313" key="9">
    <source>
        <dbReference type="EMBL" id="MDN4578177.1"/>
    </source>
</evidence>
<evidence type="ECO:0000256" key="4">
    <source>
        <dbReference type="ARBA" id="ARBA00022801"/>
    </source>
</evidence>
<dbReference type="RefSeq" id="WP_301234497.1">
    <property type="nucleotide sequence ID" value="NZ_QAIC01000037.1"/>
</dbReference>
<evidence type="ECO:0000256" key="2">
    <source>
        <dbReference type="ARBA" id="ARBA00005336"/>
    </source>
</evidence>
<reference evidence="8" key="1">
    <citation type="submission" date="2018-04" db="EMBL/GenBank/DDBJ databases">
        <authorList>
            <person name="Jy Z."/>
        </authorList>
    </citation>
    <scope>NUCLEOTIDE SEQUENCE</scope>
    <source>
        <strain evidence="9">AS13</strain>
        <strain evidence="8">LA18</strain>
    </source>
</reference>
<evidence type="ECO:0000256" key="3">
    <source>
        <dbReference type="ARBA" id="ARBA00012663"/>
    </source>
</evidence>
<dbReference type="Pfam" id="PF00933">
    <property type="entry name" value="Glyco_hydro_3"/>
    <property type="match status" value="1"/>
</dbReference>
<dbReference type="PANTHER" id="PTHR30480">
    <property type="entry name" value="BETA-HEXOSAMINIDASE-RELATED"/>
    <property type="match status" value="1"/>
</dbReference>
<evidence type="ECO:0000256" key="5">
    <source>
        <dbReference type="ARBA" id="ARBA00023295"/>
    </source>
</evidence>
<evidence type="ECO:0000313" key="11">
    <source>
        <dbReference type="Proteomes" id="UP001172791"/>
    </source>
</evidence>
<evidence type="ECO:0000313" key="10">
    <source>
        <dbReference type="Proteomes" id="UP001172788"/>
    </source>
</evidence>
<dbReference type="GO" id="GO:0009254">
    <property type="term" value="P:peptidoglycan turnover"/>
    <property type="evidence" value="ECO:0007669"/>
    <property type="project" value="TreeGrafter"/>
</dbReference>
<keyword evidence="10" id="KW-1185">Reference proteome</keyword>
<dbReference type="GO" id="GO:0004563">
    <property type="term" value="F:beta-N-acetylhexosaminidase activity"/>
    <property type="evidence" value="ECO:0007669"/>
    <property type="project" value="UniProtKB-EC"/>
</dbReference>
<comment type="similarity">
    <text evidence="2">Belongs to the glycosyl hydrolase 3 family.</text>
</comment>
<dbReference type="Proteomes" id="UP001172788">
    <property type="component" value="Unassembled WGS sequence"/>
</dbReference>
<dbReference type="InterPro" id="IPR050226">
    <property type="entry name" value="NagZ_Beta-hexosaminidase"/>
</dbReference>
<evidence type="ECO:0000256" key="1">
    <source>
        <dbReference type="ARBA" id="ARBA00001231"/>
    </source>
</evidence>
<keyword evidence="6" id="KW-0732">Signal</keyword>
<dbReference type="InterPro" id="IPR036962">
    <property type="entry name" value="Glyco_hydro_3_N_sf"/>
</dbReference>
<dbReference type="SUPFAM" id="SSF51445">
    <property type="entry name" value="(Trans)glycosidases"/>
    <property type="match status" value="1"/>
</dbReference>
<dbReference type="Gene3D" id="3.20.20.300">
    <property type="entry name" value="Glycoside hydrolase, family 3, N-terminal domain"/>
    <property type="match status" value="1"/>
</dbReference>
<evidence type="ECO:0000256" key="6">
    <source>
        <dbReference type="SAM" id="SignalP"/>
    </source>
</evidence>
<comment type="catalytic activity">
    <reaction evidence="1">
        <text>Hydrolysis of terminal non-reducing N-acetyl-D-hexosamine residues in N-acetyl-beta-D-hexosaminides.</text>
        <dbReference type="EC" id="3.2.1.52"/>
    </reaction>
</comment>
<organism evidence="8 11">
    <name type="scientific">Pandoraea cepalis</name>
    <dbReference type="NCBI Taxonomy" id="2508294"/>
    <lineage>
        <taxon>Bacteria</taxon>
        <taxon>Pseudomonadati</taxon>
        <taxon>Pseudomonadota</taxon>
        <taxon>Betaproteobacteria</taxon>
        <taxon>Burkholderiales</taxon>
        <taxon>Burkholderiaceae</taxon>
        <taxon>Pandoraea</taxon>
    </lineage>
</organism>
<dbReference type="InterPro" id="IPR017853">
    <property type="entry name" value="GH"/>
</dbReference>
<dbReference type="EMBL" id="QAID01000035">
    <property type="protein sequence ID" value="MDN4578177.1"/>
    <property type="molecule type" value="Genomic_DNA"/>
</dbReference>
<feature type="signal peptide" evidence="6">
    <location>
        <begin position="1"/>
        <end position="21"/>
    </location>
</feature>
<keyword evidence="5" id="KW-0326">Glycosidase</keyword>
<dbReference type="GO" id="GO:0005975">
    <property type="term" value="P:carbohydrate metabolic process"/>
    <property type="evidence" value="ECO:0007669"/>
    <property type="project" value="InterPro"/>
</dbReference>
<sequence>MRTIITAIATALLAVPVLAAAAPLPTADELRSLFVVEQQPLDTHLFGMLLIRNQLDARATLACDLRRAHPTALVLTDQEGGIVRDLKNVESPPAPWDVAGMTADAFSQQVQRAGQALADACIDIDDAPVAEVFNGERSYSNDPQTAAAYAARFSTAMQAVGIVPVLKHYPGKLRSCRPVASLAGFQLRKGSHEVETCPGSAADVWRMADVFPVQSAPMVMMSNRVYPGVSPVPAVLDPVYVQRLRKAGFKGLVMTDALWEISNRPQTVVQALKAGADVILLPQPRQVDEAMPFILAALQSGDLDPATMRDRLDRVAAFKVAAIARRKPAAVDFFSSLGLIHDGQH</sequence>
<accession>A0AAW7MLV6</accession>
<dbReference type="AlphaFoldDB" id="A0AAW7MLV6"/>
<feature type="chain" id="PRO_5043488106" description="beta-N-acetylhexosaminidase" evidence="6">
    <location>
        <begin position="22"/>
        <end position="345"/>
    </location>
</feature>
<evidence type="ECO:0000259" key="7">
    <source>
        <dbReference type="Pfam" id="PF00933"/>
    </source>
</evidence>
<dbReference type="EC" id="3.2.1.52" evidence="3"/>
<gene>
    <name evidence="8" type="ORF">DBA34_10235</name>
    <name evidence="9" type="ORF">DBB29_08615</name>
</gene>
<keyword evidence="4" id="KW-0378">Hydrolase</keyword>
<protein>
    <recommendedName>
        <fullName evidence="3">beta-N-acetylhexosaminidase</fullName>
        <ecNumber evidence="3">3.2.1.52</ecNumber>
    </recommendedName>
</protein>
<dbReference type="EMBL" id="QAIC01000037">
    <property type="protein sequence ID" value="MDN4573635.1"/>
    <property type="molecule type" value="Genomic_DNA"/>
</dbReference>
<proteinExistence type="inferred from homology"/>
<dbReference type="Proteomes" id="UP001172791">
    <property type="component" value="Unassembled WGS sequence"/>
</dbReference>
<dbReference type="InterPro" id="IPR001764">
    <property type="entry name" value="Glyco_hydro_3_N"/>
</dbReference>